<dbReference type="OrthoDB" id="46631at2759"/>
<name>W7TZQ6_9STRA</name>
<feature type="region of interest" description="Disordered" evidence="1">
    <location>
        <begin position="489"/>
        <end position="513"/>
    </location>
</feature>
<evidence type="ECO:0000313" key="2">
    <source>
        <dbReference type="EMBL" id="EWM26156.1"/>
    </source>
</evidence>
<dbReference type="Proteomes" id="UP000019335">
    <property type="component" value="Chromosome 9"/>
</dbReference>
<dbReference type="EMBL" id="AZIL01000703">
    <property type="protein sequence ID" value="EWM26156.1"/>
    <property type="molecule type" value="Genomic_DNA"/>
</dbReference>
<evidence type="ECO:0000313" key="3">
    <source>
        <dbReference type="Proteomes" id="UP000019335"/>
    </source>
</evidence>
<feature type="compositionally biased region" description="Polar residues" evidence="1">
    <location>
        <begin position="492"/>
        <end position="512"/>
    </location>
</feature>
<feature type="region of interest" description="Disordered" evidence="1">
    <location>
        <begin position="948"/>
        <end position="978"/>
    </location>
</feature>
<organism evidence="2 3">
    <name type="scientific">Nannochloropsis gaditana</name>
    <dbReference type="NCBI Taxonomy" id="72520"/>
    <lineage>
        <taxon>Eukaryota</taxon>
        <taxon>Sar</taxon>
        <taxon>Stramenopiles</taxon>
        <taxon>Ochrophyta</taxon>
        <taxon>Eustigmatophyceae</taxon>
        <taxon>Eustigmatales</taxon>
        <taxon>Monodopsidaceae</taxon>
        <taxon>Nannochloropsis</taxon>
    </lineage>
</organism>
<proteinExistence type="predicted"/>
<dbReference type="AlphaFoldDB" id="W7TZQ6"/>
<evidence type="ECO:0000256" key="1">
    <source>
        <dbReference type="SAM" id="MobiDB-lite"/>
    </source>
</evidence>
<feature type="region of interest" description="Disordered" evidence="1">
    <location>
        <begin position="805"/>
        <end position="824"/>
    </location>
</feature>
<sequence>MTSQPVTAPSILSSSPSFDLSAFLFYTYGAPAPQLWPRFSPSSSPAAIAATLSSFLRSSGLTTALVSSPHHAVTILLDRPDEKNEMGRRYDARQSKVVHENTEGMAPGTGYSQESGMERRMEGGRDSYVMLMLGIHPDQEMAESSYRKQSSERKSALAFLHACLSSLRPSSLARVEGFVRSLERQVLESGEKNWTAVVEEVVEYVVRVCPGNRRETLKREAARQRARHCSLANALFQRFLHATQLTLSDITYRAPPPGNGGRARLSLLMWEASLHQSTPPPLFLLPALTKLLAEGGREGGREKVVSLFTDTFWQALLLNGYHPESNLKERVTPALFAFAASSLGERGATSVLAHFSPTRPFSLYLTGDAGVGKSAFVARFPPALATAVEACFDPQIQVQYVKQNLNKTCRDLEREMTLRPNNNDLSVMSIIQGRRQSFAHAHPGLVVVGLEEVPPPIAEGTAGASEEDANVMSQVSALSLLVRRFSGRTGEDASSAQPRASPHLSRQAQRQYQGRDGISTHTEVLCIFTSNYPLLPSARILLSPLPLFQHLVHVPMEGLKGRGENVGRGQKFARDYLGELLARRLARPRETVEVEEVQGLGGCETGARVEAGLEGEGDIRGMVRQLRTLAFLTANAWKKEERGEKDGKTRTIRVSVREEGVGKVREEAESLVNVTVDGNVILRFRRARARRLPFLEEGGGVLQAFRKSSRLEQDTVQEYRQLRQAQQRQHQQQEVKCGGQNVSDKEVTIRNLFPCPFQGRFLDDRVERVVQAFKAERMDRNKEIRLVGKVISDAGGVGGFGGNGKKRKEGVLDEEEEEVSEEEDILEESEELGHIIEYYFEGVLVPAVLIIQHRKRSTSTTSAVLPSSLARCLMRALTTACPSQTSSRLPWIPLPLGPIDVEYYPIVKSAYDGPGAPNLRDDIKRAVCLPLSSLSTLAGTSIFPAVDKRKGKSHLSETENNVVASRKDSTSHSGAEQASLKFGTMSAQPSTSVPLSSPRVAIHLQARSFQAQLKIRELLEDTPSMVAYSTAKSALRKEGLIFIVEVGEALSPEIGSRASLILYEDV</sequence>
<accession>W7TZQ6</accession>
<reference evidence="2 3" key="1">
    <citation type="journal article" date="2014" name="Mol. Plant">
        <title>Chromosome Scale Genome Assembly and Transcriptome Profiling of Nannochloropsis gaditana in Nitrogen Depletion.</title>
        <authorList>
            <person name="Corteggiani Carpinelli E."/>
            <person name="Telatin A."/>
            <person name="Vitulo N."/>
            <person name="Forcato C."/>
            <person name="D'Angelo M."/>
            <person name="Schiavon R."/>
            <person name="Vezzi A."/>
            <person name="Giacometti G.M."/>
            <person name="Morosinotto T."/>
            <person name="Valle G."/>
        </authorList>
    </citation>
    <scope>NUCLEOTIDE SEQUENCE [LARGE SCALE GENOMIC DNA]</scope>
    <source>
        <strain evidence="2 3">B-31</strain>
    </source>
</reference>
<gene>
    <name evidence="2" type="ORF">Naga_100014g85</name>
</gene>
<feature type="region of interest" description="Disordered" evidence="1">
    <location>
        <begin position="86"/>
        <end position="116"/>
    </location>
</feature>
<keyword evidence="3" id="KW-1185">Reference proteome</keyword>
<feature type="compositionally biased region" description="Basic and acidic residues" evidence="1">
    <location>
        <begin position="86"/>
        <end position="102"/>
    </location>
</feature>
<protein>
    <submittedName>
        <fullName evidence="2">Uncharacterized protein</fullName>
    </submittedName>
</protein>
<comment type="caution">
    <text evidence="2">The sequence shown here is derived from an EMBL/GenBank/DDBJ whole genome shotgun (WGS) entry which is preliminary data.</text>
</comment>
<feature type="compositionally biased region" description="Acidic residues" evidence="1">
    <location>
        <begin position="812"/>
        <end position="824"/>
    </location>
</feature>